<evidence type="ECO:0000256" key="5">
    <source>
        <dbReference type="ARBA" id="ARBA00051255"/>
    </source>
</evidence>
<evidence type="ECO:0000313" key="10">
    <source>
        <dbReference type="EMBL" id="MBF1165126.1"/>
    </source>
</evidence>
<feature type="binding site" evidence="7 8">
    <location>
        <position position="186"/>
    </location>
    <ligand>
        <name>S-adenosyl-L-methionine</name>
        <dbReference type="ChEBI" id="CHEBI:59789"/>
    </ligand>
</feature>
<evidence type="ECO:0000256" key="2">
    <source>
        <dbReference type="ARBA" id="ARBA00022679"/>
    </source>
</evidence>
<dbReference type="SUPFAM" id="SSF53335">
    <property type="entry name" value="S-adenosyl-L-methionine-dependent methyltransferases"/>
    <property type="match status" value="1"/>
</dbReference>
<accession>A0A930BTT9</accession>
<feature type="binding site" evidence="7 8">
    <location>
        <position position="295"/>
    </location>
    <ligand>
        <name>S-adenosyl-L-methionine</name>
        <dbReference type="ChEBI" id="CHEBI:59789"/>
    </ligand>
</feature>
<dbReference type="Pfam" id="PF05958">
    <property type="entry name" value="tRNA_U5-meth_tr"/>
    <property type="match status" value="1"/>
</dbReference>
<comment type="similarity">
    <text evidence="7">Belongs to the class I-like SAM-binding methyltransferase superfamily. RNA M5U methyltransferase family. TrmA subfamily.</text>
</comment>
<comment type="function">
    <text evidence="7">Dual-specificity methyltransferase that catalyzes the formation of 5-methyluridine at position 54 (m5U54) in all tRNAs, and that of position 341 (m5U341) in tmRNA (transfer-mRNA).</text>
</comment>
<keyword evidence="3 7" id="KW-0949">S-adenosyl-L-methionine</keyword>
<evidence type="ECO:0000256" key="9">
    <source>
        <dbReference type="PROSITE-ProRule" id="PRU10015"/>
    </source>
</evidence>
<feature type="binding site" evidence="7">
    <location>
        <position position="219"/>
    </location>
    <ligand>
        <name>S-adenosyl-L-methionine</name>
        <dbReference type="ChEBI" id="CHEBI:59789"/>
    </ligand>
</feature>
<feature type="active site" evidence="9">
    <location>
        <position position="320"/>
    </location>
</feature>
<evidence type="ECO:0000313" key="11">
    <source>
        <dbReference type="Proteomes" id="UP000718593"/>
    </source>
</evidence>
<dbReference type="Gene3D" id="3.40.50.150">
    <property type="entry name" value="Vaccinia Virus protein VP39"/>
    <property type="match status" value="1"/>
</dbReference>
<dbReference type="GO" id="GO:0005829">
    <property type="term" value="C:cytosol"/>
    <property type="evidence" value="ECO:0007669"/>
    <property type="project" value="TreeGrafter"/>
</dbReference>
<dbReference type="GO" id="GO:0019843">
    <property type="term" value="F:rRNA binding"/>
    <property type="evidence" value="ECO:0007669"/>
    <property type="project" value="TreeGrafter"/>
</dbReference>
<protein>
    <recommendedName>
        <fullName evidence="7">tRNA/tmRNA (uracil-C(5))-methyltransferase</fullName>
        <ecNumber evidence="7">2.1.1.35</ecNumber>
    </recommendedName>
    <alternativeName>
        <fullName evidence="7">tRNA (uracil(54)-C(5))-methyltransferase</fullName>
    </alternativeName>
    <alternativeName>
        <fullName evidence="7">tRNA(m5U54)-methyltransferase</fullName>
        <shortName evidence="7">RUMT</shortName>
    </alternativeName>
    <alternativeName>
        <fullName evidence="7">tmRNA (uracil(341)-C(5))-methyltransferase</fullName>
    </alternativeName>
</protein>
<evidence type="ECO:0000256" key="7">
    <source>
        <dbReference type="HAMAP-Rule" id="MF_01011"/>
    </source>
</evidence>
<sequence length="362" mass="40466">MPLPTYDPADYPVQLAAKAARFEQNFAEFGVTKPTVHASEPLHYRMRVEFGIWHDGDKLDFTMSDPDNPKQHLLLDTFPPAAAVICAAMPRLRERLAGSDVLRRRLFRVDFLATLSGELMITLIYHRKLDDAWQTAARELAAEFGAQIIGRSRGQKVVLERDWLLEAFELNGRPLKYQQVEGSFTQPNGGINRQMLGWACQQAAGIGGNLVELYCGNGNFTIALAPLFDRVLATEVSKTSVHAAQYNIAANGVTNIQLARMSAEEFSAALAGREQFQRLKDIDLDAFRHGTLFVDPPRAGLDDATVELARDFDRILYISCNQETLKNNVAALHDTHRIASAAVFDQFPYTHHLECGVLLVRR</sequence>
<dbReference type="PROSITE" id="PS01230">
    <property type="entry name" value="TRMA_1"/>
    <property type="match status" value="1"/>
</dbReference>
<dbReference type="FunFam" id="2.40.50.1070:FF:000001">
    <property type="entry name" value="tRNA/tmRNA (uracil-C(5))-methyltransferase"/>
    <property type="match status" value="1"/>
</dbReference>
<feature type="binding site" evidence="7 8">
    <location>
        <position position="214"/>
    </location>
    <ligand>
        <name>S-adenosyl-L-methionine</name>
        <dbReference type="ChEBI" id="CHEBI:59789"/>
    </ligand>
</feature>
<keyword evidence="1 7" id="KW-0489">Methyltransferase</keyword>
<dbReference type="InterPro" id="IPR029063">
    <property type="entry name" value="SAM-dependent_MTases_sf"/>
</dbReference>
<keyword evidence="2 7" id="KW-0808">Transferase</keyword>
<evidence type="ECO:0000256" key="4">
    <source>
        <dbReference type="ARBA" id="ARBA00022694"/>
    </source>
</evidence>
<dbReference type="PANTHER" id="PTHR47790">
    <property type="entry name" value="TRNA/TMRNA (URACIL-C(5))-METHYLTRANSFERASE"/>
    <property type="match status" value="1"/>
</dbReference>
<organism evidence="10 11">
    <name type="scientific">Dechloromonas agitata</name>
    <dbReference type="NCBI Taxonomy" id="73030"/>
    <lineage>
        <taxon>Bacteria</taxon>
        <taxon>Pseudomonadati</taxon>
        <taxon>Pseudomonadota</taxon>
        <taxon>Betaproteobacteria</taxon>
        <taxon>Rhodocyclales</taxon>
        <taxon>Azonexaceae</taxon>
        <taxon>Dechloromonas</taxon>
    </lineage>
</organism>
<dbReference type="AlphaFoldDB" id="A0A930BTT9"/>
<dbReference type="PROSITE" id="PS51687">
    <property type="entry name" value="SAM_MT_RNA_M5U"/>
    <property type="match status" value="1"/>
</dbReference>
<dbReference type="GO" id="GO:0000049">
    <property type="term" value="F:tRNA binding"/>
    <property type="evidence" value="ECO:0007669"/>
    <property type="project" value="TreeGrafter"/>
</dbReference>
<dbReference type="Proteomes" id="UP000718593">
    <property type="component" value="Unassembled WGS sequence"/>
</dbReference>
<feature type="binding site" evidence="7 8">
    <location>
        <position position="235"/>
    </location>
    <ligand>
        <name>S-adenosyl-L-methionine</name>
        <dbReference type="ChEBI" id="CHEBI:59789"/>
    </ligand>
</feature>
<feature type="active site" description="Proton acceptor" evidence="7">
    <location>
        <position position="354"/>
    </location>
</feature>
<dbReference type="HAMAP" id="MF_01011">
    <property type="entry name" value="RNA_methyltr_TrmA"/>
    <property type="match status" value="1"/>
</dbReference>
<name>A0A930BTT9_9RHOO</name>
<dbReference type="InterPro" id="IPR010280">
    <property type="entry name" value="U5_MeTrfase_fam"/>
</dbReference>
<evidence type="ECO:0000256" key="1">
    <source>
        <dbReference type="ARBA" id="ARBA00022603"/>
    </source>
</evidence>
<evidence type="ECO:0000256" key="6">
    <source>
        <dbReference type="ARBA" id="ARBA00052788"/>
    </source>
</evidence>
<dbReference type="Gene3D" id="2.40.50.1070">
    <property type="match status" value="1"/>
</dbReference>
<dbReference type="NCBIfam" id="TIGR02143">
    <property type="entry name" value="trmA_only"/>
    <property type="match status" value="1"/>
</dbReference>
<dbReference type="FunFam" id="3.40.50.150:FF:000012">
    <property type="entry name" value="tRNA/tmRNA (uracil-C(5))-methyltransferase"/>
    <property type="match status" value="1"/>
</dbReference>
<dbReference type="InterPro" id="IPR030390">
    <property type="entry name" value="MeTrfase_TrmA_AS"/>
</dbReference>
<dbReference type="GO" id="GO:0030697">
    <property type="term" value="F:tRNA (uracil(54)-C5)-methyltransferase activity, S-adenosyl methionine-dependent"/>
    <property type="evidence" value="ECO:0007669"/>
    <property type="project" value="UniProtKB-UniRule"/>
</dbReference>
<proteinExistence type="inferred from homology"/>
<comment type="catalytic activity">
    <reaction evidence="6 7">
        <text>uridine(54) in tRNA + S-adenosyl-L-methionine = 5-methyluridine(54) in tRNA + S-adenosyl-L-homocysteine + H(+)</text>
        <dbReference type="Rhea" id="RHEA:42712"/>
        <dbReference type="Rhea" id="RHEA-COMP:10167"/>
        <dbReference type="Rhea" id="RHEA-COMP:10193"/>
        <dbReference type="ChEBI" id="CHEBI:15378"/>
        <dbReference type="ChEBI" id="CHEBI:57856"/>
        <dbReference type="ChEBI" id="CHEBI:59789"/>
        <dbReference type="ChEBI" id="CHEBI:65315"/>
        <dbReference type="ChEBI" id="CHEBI:74447"/>
        <dbReference type="EC" id="2.1.1.35"/>
    </reaction>
</comment>
<dbReference type="CDD" id="cd02440">
    <property type="entry name" value="AdoMet_MTases"/>
    <property type="match status" value="1"/>
</dbReference>
<dbReference type="GO" id="GO:0030488">
    <property type="term" value="P:tRNA methylation"/>
    <property type="evidence" value="ECO:0007669"/>
    <property type="project" value="UniProtKB-UniRule"/>
</dbReference>
<keyword evidence="4 7" id="KW-0819">tRNA processing</keyword>
<feature type="active site" description="Nucleophile" evidence="7 8">
    <location>
        <position position="320"/>
    </location>
</feature>
<reference evidence="10" key="1">
    <citation type="submission" date="2020-04" db="EMBL/GenBank/DDBJ databases">
        <title>Deep metagenomics examines the oral microbiome during advanced dental caries in children, revealing novel taxa and co-occurrences with host molecules.</title>
        <authorList>
            <person name="Baker J.L."/>
            <person name="Morton J.T."/>
            <person name="Dinis M."/>
            <person name="Alvarez R."/>
            <person name="Tran N.C."/>
            <person name="Knight R."/>
            <person name="Edlund A."/>
        </authorList>
    </citation>
    <scope>NUCLEOTIDE SEQUENCE</scope>
    <source>
        <strain evidence="10">JCVI_32_bin.24</strain>
    </source>
</reference>
<dbReference type="EC" id="2.1.1.35" evidence="7"/>
<evidence type="ECO:0000256" key="3">
    <source>
        <dbReference type="ARBA" id="ARBA00022691"/>
    </source>
</evidence>
<dbReference type="InterPro" id="IPR030391">
    <property type="entry name" value="MeTrfase_TrmA_CS"/>
</dbReference>
<dbReference type="EMBL" id="JABZMI010000155">
    <property type="protein sequence ID" value="MBF1165126.1"/>
    <property type="molecule type" value="Genomic_DNA"/>
</dbReference>
<evidence type="ECO:0000256" key="8">
    <source>
        <dbReference type="PROSITE-ProRule" id="PRU01024"/>
    </source>
</evidence>
<comment type="caution">
    <text evidence="10">The sequence shown here is derived from an EMBL/GenBank/DDBJ whole genome shotgun (WGS) entry which is preliminary data.</text>
</comment>
<dbReference type="PANTHER" id="PTHR47790:SF2">
    <property type="entry name" value="TRNA_TMRNA (URACIL-C(5))-METHYLTRANSFERASE"/>
    <property type="match status" value="1"/>
</dbReference>
<dbReference type="PROSITE" id="PS01231">
    <property type="entry name" value="TRMA_2"/>
    <property type="match status" value="1"/>
</dbReference>
<dbReference type="InterPro" id="IPR011869">
    <property type="entry name" value="TrmA_MeTrfase"/>
</dbReference>
<gene>
    <name evidence="7 10" type="primary">trmA</name>
    <name evidence="10" type="ORF">HXL68_08800</name>
</gene>
<comment type="catalytic activity">
    <reaction evidence="5 7">
        <text>uridine(341) in tmRNA + S-adenosyl-L-methionine = 5-methyluridine(341) in tmRNA + S-adenosyl-L-homocysteine + H(+)</text>
        <dbReference type="Rhea" id="RHEA:43612"/>
        <dbReference type="Rhea" id="RHEA-COMP:10630"/>
        <dbReference type="Rhea" id="RHEA-COMP:10631"/>
        <dbReference type="ChEBI" id="CHEBI:15378"/>
        <dbReference type="ChEBI" id="CHEBI:57856"/>
        <dbReference type="ChEBI" id="CHEBI:59789"/>
        <dbReference type="ChEBI" id="CHEBI:65315"/>
        <dbReference type="ChEBI" id="CHEBI:74447"/>
    </reaction>
</comment>